<dbReference type="PANTHER" id="PTHR34216">
    <property type="match status" value="1"/>
</dbReference>
<name>A0A1H1AAN6_9ACTN</name>
<evidence type="ECO:0000313" key="4">
    <source>
        <dbReference type="EMBL" id="SDQ36743.1"/>
    </source>
</evidence>
<protein>
    <submittedName>
        <fullName evidence="4">Peptidoglycan/xylan/chitin deacetylase, PgdA/CDA1 family</fullName>
    </submittedName>
</protein>
<keyword evidence="5" id="KW-1185">Reference proteome</keyword>
<dbReference type="AlphaFoldDB" id="A0A1H1AAN6"/>
<dbReference type="PROSITE" id="PS51677">
    <property type="entry name" value="NODB"/>
    <property type="match status" value="1"/>
</dbReference>
<dbReference type="InterPro" id="IPR051398">
    <property type="entry name" value="Polysacch_Deacetylase"/>
</dbReference>
<dbReference type="GO" id="GO:0005576">
    <property type="term" value="C:extracellular region"/>
    <property type="evidence" value="ECO:0007669"/>
    <property type="project" value="UniProtKB-SubCell"/>
</dbReference>
<dbReference type="Proteomes" id="UP000199301">
    <property type="component" value="Unassembled WGS sequence"/>
</dbReference>
<gene>
    <name evidence="4" type="ORF">SAMN04489718_1496</name>
</gene>
<dbReference type="Gene3D" id="3.20.20.370">
    <property type="entry name" value="Glycoside hydrolase/deacetylase"/>
    <property type="match status" value="1"/>
</dbReference>
<proteinExistence type="predicted"/>
<evidence type="ECO:0000256" key="2">
    <source>
        <dbReference type="ARBA" id="ARBA00022729"/>
    </source>
</evidence>
<dbReference type="GO" id="GO:0005975">
    <property type="term" value="P:carbohydrate metabolic process"/>
    <property type="evidence" value="ECO:0007669"/>
    <property type="project" value="InterPro"/>
</dbReference>
<evidence type="ECO:0000259" key="3">
    <source>
        <dbReference type="PROSITE" id="PS51677"/>
    </source>
</evidence>
<dbReference type="SUPFAM" id="SSF88713">
    <property type="entry name" value="Glycoside hydrolase/deacetylase"/>
    <property type="match status" value="1"/>
</dbReference>
<dbReference type="CDD" id="cd10918">
    <property type="entry name" value="CE4_NodB_like_5s_6s"/>
    <property type="match status" value="1"/>
</dbReference>
<evidence type="ECO:0000256" key="1">
    <source>
        <dbReference type="ARBA" id="ARBA00004613"/>
    </source>
</evidence>
<dbReference type="InterPro" id="IPR011330">
    <property type="entry name" value="Glyco_hydro/deAcase_b/a-brl"/>
</dbReference>
<dbReference type="InterPro" id="IPR002509">
    <property type="entry name" value="NODB_dom"/>
</dbReference>
<dbReference type="RefSeq" id="WP_092521923.1">
    <property type="nucleotide sequence ID" value="NZ_FNKO01000001.1"/>
</dbReference>
<dbReference type="Pfam" id="PF01522">
    <property type="entry name" value="Polysacc_deac_1"/>
    <property type="match status" value="1"/>
</dbReference>
<dbReference type="GO" id="GO:0016810">
    <property type="term" value="F:hydrolase activity, acting on carbon-nitrogen (but not peptide) bonds"/>
    <property type="evidence" value="ECO:0007669"/>
    <property type="project" value="InterPro"/>
</dbReference>
<feature type="domain" description="NodB homology" evidence="3">
    <location>
        <begin position="73"/>
        <end position="257"/>
    </location>
</feature>
<sequence length="257" mass="28580">MTDPETAVEQRAQLRLPPVLMYHSVAEYDSDPYRVTVRPARFARQLRWLRLRGWTGVGMSRLLRAHRAGNARGLIGLTFDDGYVDFETTVVPALREQGFTATVFVLPGRLGGHNGWDGGGPTKPLMTADQIRNVAARGMEVGSHGLVHQPLSTLPFPGMVDEVHRSRAELEQLLQDEVTGFCYPYGDFDEDVEEEVRAAGYSYACAVRPESAGGVFALPRIYVGDRDNGPRIEAKRWRAAWKRVGSSRVGRHSHHGV</sequence>
<keyword evidence="2" id="KW-0732">Signal</keyword>
<reference evidence="5" key="1">
    <citation type="submission" date="2016-10" db="EMBL/GenBank/DDBJ databases">
        <authorList>
            <person name="Varghese N."/>
            <person name="Submissions S."/>
        </authorList>
    </citation>
    <scope>NUCLEOTIDE SEQUENCE [LARGE SCALE GENOMIC DNA]</scope>
    <source>
        <strain evidence="5">DSM 45459</strain>
    </source>
</reference>
<accession>A0A1H1AAN6</accession>
<evidence type="ECO:0000313" key="5">
    <source>
        <dbReference type="Proteomes" id="UP000199301"/>
    </source>
</evidence>
<organism evidence="4 5">
    <name type="scientific">Actinopolyspora saharensis</name>
    <dbReference type="NCBI Taxonomy" id="995062"/>
    <lineage>
        <taxon>Bacteria</taxon>
        <taxon>Bacillati</taxon>
        <taxon>Actinomycetota</taxon>
        <taxon>Actinomycetes</taxon>
        <taxon>Actinopolysporales</taxon>
        <taxon>Actinopolysporaceae</taxon>
        <taxon>Actinopolyspora</taxon>
    </lineage>
</organism>
<dbReference type="PANTHER" id="PTHR34216:SF3">
    <property type="entry name" value="POLY-BETA-1,6-N-ACETYL-D-GLUCOSAMINE N-DEACETYLASE"/>
    <property type="match status" value="1"/>
</dbReference>
<comment type="subcellular location">
    <subcellularLocation>
        <location evidence="1">Secreted</location>
    </subcellularLocation>
</comment>
<dbReference type="EMBL" id="FNKO01000001">
    <property type="protein sequence ID" value="SDQ36743.1"/>
    <property type="molecule type" value="Genomic_DNA"/>
</dbReference>
<dbReference type="OrthoDB" id="9782872at2"/>
<dbReference type="STRING" id="995062.SAMN04489718_1496"/>